<name>A0ABR3J783_9AGAR</name>
<dbReference type="Proteomes" id="UP001556367">
    <property type="component" value="Unassembled WGS sequence"/>
</dbReference>
<dbReference type="EMBL" id="JASNQZ010000011">
    <property type="protein sequence ID" value="KAL0951494.1"/>
    <property type="molecule type" value="Genomic_DNA"/>
</dbReference>
<accession>A0ABR3J783</accession>
<feature type="compositionally biased region" description="Polar residues" evidence="1">
    <location>
        <begin position="146"/>
        <end position="163"/>
    </location>
</feature>
<feature type="region of interest" description="Disordered" evidence="1">
    <location>
        <begin position="1"/>
        <end position="241"/>
    </location>
</feature>
<reference evidence="3" key="1">
    <citation type="submission" date="2024-06" db="EMBL/GenBank/DDBJ databases">
        <title>Multi-omics analyses provide insights into the biosynthesis of the anticancer antibiotic pleurotin in Hohenbuehelia grisea.</title>
        <authorList>
            <person name="Weaver J.A."/>
            <person name="Alberti F."/>
        </authorList>
    </citation>
    <scope>NUCLEOTIDE SEQUENCE [LARGE SCALE GENOMIC DNA]</scope>
    <source>
        <strain evidence="3">T-177</strain>
    </source>
</reference>
<evidence type="ECO:0000313" key="2">
    <source>
        <dbReference type="EMBL" id="KAL0951494.1"/>
    </source>
</evidence>
<organism evidence="2 3">
    <name type="scientific">Hohenbuehelia grisea</name>
    <dbReference type="NCBI Taxonomy" id="104357"/>
    <lineage>
        <taxon>Eukaryota</taxon>
        <taxon>Fungi</taxon>
        <taxon>Dikarya</taxon>
        <taxon>Basidiomycota</taxon>
        <taxon>Agaricomycotina</taxon>
        <taxon>Agaricomycetes</taxon>
        <taxon>Agaricomycetidae</taxon>
        <taxon>Agaricales</taxon>
        <taxon>Pleurotineae</taxon>
        <taxon>Pleurotaceae</taxon>
        <taxon>Hohenbuehelia</taxon>
    </lineage>
</organism>
<feature type="compositionally biased region" description="Low complexity" evidence="1">
    <location>
        <begin position="286"/>
        <end position="296"/>
    </location>
</feature>
<protein>
    <recommendedName>
        <fullName evidence="4">RRM Nup35-type domain-containing protein</fullName>
    </recommendedName>
</protein>
<evidence type="ECO:0008006" key="4">
    <source>
        <dbReference type="Google" id="ProtNLM"/>
    </source>
</evidence>
<comment type="caution">
    <text evidence="2">The sequence shown here is derived from an EMBL/GenBank/DDBJ whole genome shotgun (WGS) entry which is preliminary data.</text>
</comment>
<feature type="region of interest" description="Disordered" evidence="1">
    <location>
        <begin position="272"/>
        <end position="337"/>
    </location>
</feature>
<evidence type="ECO:0000313" key="3">
    <source>
        <dbReference type="Proteomes" id="UP001556367"/>
    </source>
</evidence>
<feature type="compositionally biased region" description="Polar residues" evidence="1">
    <location>
        <begin position="177"/>
        <end position="196"/>
    </location>
</feature>
<feature type="compositionally biased region" description="Polar residues" evidence="1">
    <location>
        <begin position="81"/>
        <end position="97"/>
    </location>
</feature>
<feature type="compositionally biased region" description="Low complexity" evidence="1">
    <location>
        <begin position="38"/>
        <end position="64"/>
    </location>
</feature>
<sequence>MDAPTSILTPPEDDLPIPALFTRPRRRRSSMLDRWIKDQQTQPTSTSTSSSISDITIDPSSPTSGTPSNAYLAYPDLVSNKRPSTVSDDGNTTSSYDLVQDDDLPSNDVDGAESAAKMPTTPKSQKYLPSPSSFRGFHFPFRSASPADTISRASTATPRSPSRISLFPRSSDRHTYNQHSRSASLSTLGLPTQSPTREYAGPTMGKWRPTVLGHFGMASPPANPDSHSDTSGTPSRPSISSYTTYASTAATTIESDFNPPASKVSLVDSIRSRGRSSYKPSYGATSSLSLASPPASIAQSPRKDASSTIRLPFGLKSKPNHAVDDATLEASRSKTGVTRPTVAYASANQPRVSFASLSSRNSKKKKLVVSGVGPNETRRFEGVKRWCESFGEVSQITRMPNGDLHVHFKDAEVADTVCRLRAKVFIAGVGSVNLSWYTGNKR</sequence>
<keyword evidence="3" id="KW-1185">Reference proteome</keyword>
<proteinExistence type="predicted"/>
<evidence type="ECO:0000256" key="1">
    <source>
        <dbReference type="SAM" id="MobiDB-lite"/>
    </source>
</evidence>
<gene>
    <name evidence="2" type="ORF">HGRIS_008179</name>
</gene>